<accession>A0A8X6IWQ5</accession>
<organism evidence="1 2">
    <name type="scientific">Trichonephila inaurata madagascariensis</name>
    <dbReference type="NCBI Taxonomy" id="2747483"/>
    <lineage>
        <taxon>Eukaryota</taxon>
        <taxon>Metazoa</taxon>
        <taxon>Ecdysozoa</taxon>
        <taxon>Arthropoda</taxon>
        <taxon>Chelicerata</taxon>
        <taxon>Arachnida</taxon>
        <taxon>Araneae</taxon>
        <taxon>Araneomorphae</taxon>
        <taxon>Entelegynae</taxon>
        <taxon>Araneoidea</taxon>
        <taxon>Nephilidae</taxon>
        <taxon>Trichonephila</taxon>
        <taxon>Trichonephila inaurata</taxon>
    </lineage>
</organism>
<dbReference type="AlphaFoldDB" id="A0A8X6IWQ5"/>
<reference evidence="1" key="1">
    <citation type="submission" date="2020-08" db="EMBL/GenBank/DDBJ databases">
        <title>Multicomponent nature underlies the extraordinary mechanical properties of spider dragline silk.</title>
        <authorList>
            <person name="Kono N."/>
            <person name="Nakamura H."/>
            <person name="Mori M."/>
            <person name="Yoshida Y."/>
            <person name="Ohtoshi R."/>
            <person name="Malay A.D."/>
            <person name="Moran D.A.P."/>
            <person name="Tomita M."/>
            <person name="Numata K."/>
            <person name="Arakawa K."/>
        </authorList>
    </citation>
    <scope>NUCLEOTIDE SEQUENCE</scope>
</reference>
<evidence type="ECO:0000313" key="2">
    <source>
        <dbReference type="Proteomes" id="UP000886998"/>
    </source>
</evidence>
<name>A0A8X6IWQ5_9ARAC</name>
<dbReference type="Proteomes" id="UP000886998">
    <property type="component" value="Unassembled WGS sequence"/>
</dbReference>
<proteinExistence type="predicted"/>
<sequence>PKCSGDAQQNAWGSKFPIPKKQTPALLPLVSPGGSRRFGENPGGLWVSIVCFISASASWGCSSTKKGTPRNR</sequence>
<comment type="caution">
    <text evidence="1">The sequence shown here is derived from an EMBL/GenBank/DDBJ whole genome shotgun (WGS) entry which is preliminary data.</text>
</comment>
<keyword evidence="2" id="KW-1185">Reference proteome</keyword>
<dbReference type="EMBL" id="BMAV01027916">
    <property type="protein sequence ID" value="GFS63419.1"/>
    <property type="molecule type" value="Genomic_DNA"/>
</dbReference>
<evidence type="ECO:0000313" key="1">
    <source>
        <dbReference type="EMBL" id="GFS63419.1"/>
    </source>
</evidence>
<protein>
    <submittedName>
        <fullName evidence="1">Uncharacterized protein</fullName>
    </submittedName>
</protein>
<feature type="non-terminal residue" evidence="1">
    <location>
        <position position="1"/>
    </location>
</feature>
<gene>
    <name evidence="1" type="ORF">TNIN_382691</name>
</gene>